<evidence type="ECO:0000256" key="5">
    <source>
        <dbReference type="ARBA" id="ARBA00023239"/>
    </source>
</evidence>
<keyword evidence="4 6" id="KW-0486">Methionine biosynthesis</keyword>
<comment type="catalytic activity">
    <reaction evidence="6">
        <text>5-(methylsulfanyl)-D-ribulose 1-phosphate = 5-methylsulfanyl-2,3-dioxopentyl phosphate + H2O</text>
        <dbReference type="Rhea" id="RHEA:15549"/>
        <dbReference type="ChEBI" id="CHEBI:15377"/>
        <dbReference type="ChEBI" id="CHEBI:58548"/>
        <dbReference type="ChEBI" id="CHEBI:58828"/>
        <dbReference type="EC" id="4.2.1.109"/>
    </reaction>
</comment>
<dbReference type="SMART" id="SM01007">
    <property type="entry name" value="Aldolase_II"/>
    <property type="match status" value="1"/>
</dbReference>
<dbReference type="Gene3D" id="3.40.225.10">
    <property type="entry name" value="Class II aldolase/adducin N-terminal domain"/>
    <property type="match status" value="1"/>
</dbReference>
<dbReference type="InterPro" id="IPR017714">
    <property type="entry name" value="MethylthioRu-1-P_deHdtase_MtnB"/>
</dbReference>
<accession>A0A1Y3PAT6</accession>
<dbReference type="PANTHER" id="PTHR10640:SF7">
    <property type="entry name" value="METHYLTHIORIBULOSE-1-PHOSPHATE DEHYDRATASE"/>
    <property type="match status" value="1"/>
</dbReference>
<dbReference type="AlphaFoldDB" id="A0A1Y3PAT6"/>
<dbReference type="SUPFAM" id="SSF53639">
    <property type="entry name" value="AraD/HMP-PK domain-like"/>
    <property type="match status" value="1"/>
</dbReference>
<dbReference type="InterPro" id="IPR001303">
    <property type="entry name" value="Aldolase_II/adducin_N"/>
</dbReference>
<protein>
    <recommendedName>
        <fullName evidence="6">Methylthioribulose-1-phosphate dehydratase</fullName>
        <shortName evidence="6">MTRu-1-P dehydratase</shortName>
        <ecNumber evidence="6">4.2.1.109</ecNumber>
    </recommendedName>
</protein>
<feature type="domain" description="Class II aldolase/adducin N-terminal" evidence="7">
    <location>
        <begin position="14"/>
        <end position="206"/>
    </location>
</feature>
<name>A0A1Y3PAT6_9BACI</name>
<proteinExistence type="inferred from homology"/>
<organism evidence="8 9">
    <name type="scientific">Bacillus thermozeamaize</name>
    <dbReference type="NCBI Taxonomy" id="230954"/>
    <lineage>
        <taxon>Bacteria</taxon>
        <taxon>Bacillati</taxon>
        <taxon>Bacillota</taxon>
        <taxon>Bacilli</taxon>
        <taxon>Bacillales</taxon>
        <taxon>Bacillaceae</taxon>
        <taxon>Bacillus</taxon>
    </lineage>
</organism>
<comment type="subunit">
    <text evidence="6">Homotetramer.</text>
</comment>
<dbReference type="EMBL" id="LZRT01000130">
    <property type="protein sequence ID" value="OUM84435.1"/>
    <property type="molecule type" value="Genomic_DNA"/>
</dbReference>
<dbReference type="Proteomes" id="UP000196475">
    <property type="component" value="Unassembled WGS sequence"/>
</dbReference>
<evidence type="ECO:0000259" key="7">
    <source>
        <dbReference type="SMART" id="SM01007"/>
    </source>
</evidence>
<evidence type="ECO:0000256" key="6">
    <source>
        <dbReference type="HAMAP-Rule" id="MF_01677"/>
    </source>
</evidence>
<evidence type="ECO:0000313" key="8">
    <source>
        <dbReference type="EMBL" id="OUM84435.1"/>
    </source>
</evidence>
<keyword evidence="3 6" id="KW-0862">Zinc</keyword>
<keyword evidence="2 6" id="KW-0479">Metal-binding</keyword>
<comment type="pathway">
    <text evidence="6">Amino-acid biosynthesis; L-methionine biosynthesis via salvage pathway; L-methionine from S-methyl-5-thio-alpha-D-ribose 1-phosphate: step 2/6.</text>
</comment>
<evidence type="ECO:0000313" key="9">
    <source>
        <dbReference type="Proteomes" id="UP000196475"/>
    </source>
</evidence>
<evidence type="ECO:0000256" key="4">
    <source>
        <dbReference type="ARBA" id="ARBA00023167"/>
    </source>
</evidence>
<keyword evidence="1 6" id="KW-0028">Amino-acid biosynthesis</keyword>
<feature type="binding site" evidence="6">
    <location>
        <position position="108"/>
    </location>
    <ligand>
        <name>Zn(2+)</name>
        <dbReference type="ChEBI" id="CHEBI:29105"/>
    </ligand>
</feature>
<gene>
    <name evidence="6" type="primary">mtnB</name>
    <name evidence="8" type="ORF">BAA01_00945</name>
</gene>
<dbReference type="Pfam" id="PF00596">
    <property type="entry name" value="Aldolase_II"/>
    <property type="match status" value="1"/>
</dbReference>
<dbReference type="UniPathway" id="UPA00904">
    <property type="reaction ID" value="UER00875"/>
</dbReference>
<dbReference type="PANTHER" id="PTHR10640">
    <property type="entry name" value="METHYLTHIORIBULOSE-1-PHOSPHATE DEHYDRATASE"/>
    <property type="match status" value="1"/>
</dbReference>
<sequence>MNAVNAEDVQHAFAKLQRMKECFAARGWFPATSGNLSLLVEPAHPPQRIIAITASGKDKSEHTPEDFLLVDADGQPLAKTRLKPSAETLIHTALYAKFSDCRAVFHIHTVANNIISELYARDGQVTFTGHELLKALGIWEEGGTIAVPIVENYSDIPKLAAEVEKVADRRVPGVLIRNHGIYVWGNSDFAAKRHLEAFEFLFEYQIRLLSLQKEKTRLQHPPS</sequence>
<dbReference type="NCBIfam" id="TIGR03328">
    <property type="entry name" value="salvage_mtnB"/>
    <property type="match status" value="1"/>
</dbReference>
<evidence type="ECO:0000256" key="3">
    <source>
        <dbReference type="ARBA" id="ARBA00022833"/>
    </source>
</evidence>
<dbReference type="HAMAP" id="MF_01677">
    <property type="entry name" value="Salvage_MtnB"/>
    <property type="match status" value="1"/>
</dbReference>
<comment type="cofactor">
    <cofactor evidence="6">
        <name>Zn(2+)</name>
        <dbReference type="ChEBI" id="CHEBI:29105"/>
    </cofactor>
    <text evidence="6">Binds 1 zinc ion per subunit.</text>
</comment>
<keyword evidence="5 6" id="KW-0456">Lyase</keyword>
<dbReference type="GO" id="GO:0005737">
    <property type="term" value="C:cytoplasm"/>
    <property type="evidence" value="ECO:0007669"/>
    <property type="project" value="UniProtKB-UniRule"/>
</dbReference>
<dbReference type="InterPro" id="IPR036409">
    <property type="entry name" value="Aldolase_II/adducin_N_sf"/>
</dbReference>
<dbReference type="EC" id="4.2.1.109" evidence="6"/>
<comment type="similarity">
    <text evidence="6">Belongs to the aldolase class II family. MtnB subfamily.</text>
</comment>
<reference evidence="9" key="1">
    <citation type="submission" date="2016-06" db="EMBL/GenBank/DDBJ databases">
        <authorList>
            <person name="Nascimento L."/>
            <person name="Pereira R.V."/>
            <person name="Martins L.F."/>
            <person name="Quaggio R.B."/>
            <person name="Silva A.M."/>
            <person name="Setubal J.C."/>
        </authorList>
    </citation>
    <scope>NUCLEOTIDE SEQUENCE [LARGE SCALE GENOMIC DNA]</scope>
</reference>
<comment type="caution">
    <text evidence="8">The sequence shown here is derived from an EMBL/GenBank/DDBJ whole genome shotgun (WGS) entry which is preliminary data.</text>
</comment>
<evidence type="ECO:0000256" key="1">
    <source>
        <dbReference type="ARBA" id="ARBA00022605"/>
    </source>
</evidence>
<dbReference type="GO" id="GO:0046570">
    <property type="term" value="F:methylthioribulose 1-phosphate dehydratase activity"/>
    <property type="evidence" value="ECO:0007669"/>
    <property type="project" value="UniProtKB-UniRule"/>
</dbReference>
<dbReference type="GO" id="GO:0019509">
    <property type="term" value="P:L-methionine salvage from methylthioadenosine"/>
    <property type="evidence" value="ECO:0007669"/>
    <property type="project" value="UniProtKB-UniRule"/>
</dbReference>
<evidence type="ECO:0000256" key="2">
    <source>
        <dbReference type="ARBA" id="ARBA00022723"/>
    </source>
</evidence>
<comment type="function">
    <text evidence="6">Catalyzes the dehydration of methylthioribulose-1-phosphate (MTRu-1-P) into 2,3-diketo-5-methylthiopentyl-1-phosphate (DK-MTP-1-P).</text>
</comment>
<dbReference type="GO" id="GO:0008270">
    <property type="term" value="F:zinc ion binding"/>
    <property type="evidence" value="ECO:0007669"/>
    <property type="project" value="UniProtKB-UniRule"/>
</dbReference>
<feature type="binding site" evidence="6">
    <location>
        <position position="106"/>
    </location>
    <ligand>
        <name>Zn(2+)</name>
        <dbReference type="ChEBI" id="CHEBI:29105"/>
    </ligand>
</feature>